<comment type="caution">
    <text evidence="1">The sequence shown here is derived from an EMBL/GenBank/DDBJ whole genome shotgun (WGS) entry which is preliminary data.</text>
</comment>
<organism evidence="1 2">
    <name type="scientific">Schaedlerella arabinosiphila</name>
    <dbReference type="NCBI Taxonomy" id="2044587"/>
    <lineage>
        <taxon>Bacteria</taxon>
        <taxon>Bacillati</taxon>
        <taxon>Bacillota</taxon>
        <taxon>Clostridia</taxon>
        <taxon>Lachnospirales</taxon>
        <taxon>Lachnospiraceae</taxon>
        <taxon>Schaedlerella</taxon>
    </lineage>
</organism>
<name>A0A9X5C447_9FIRM</name>
<proteinExistence type="predicted"/>
<accession>A0A9X5C447</accession>
<dbReference type="EMBL" id="VIRB01000003">
    <property type="protein sequence ID" value="NDO67322.1"/>
    <property type="molecule type" value="Genomic_DNA"/>
</dbReference>
<sequence>MKEKIMLIVKKICDMESTNCRNLNKSDLARELMTLANVPKNADIQEIPVDWNNAVVIQFLIPGDDNYYSLFAGIGCVDHKFYFELSIIGKLLENGWFHFFEEDNKKDVILPLDYFLDKKKN</sequence>
<evidence type="ECO:0000313" key="1">
    <source>
        <dbReference type="EMBL" id="NDO67322.1"/>
    </source>
</evidence>
<evidence type="ECO:0000313" key="2">
    <source>
        <dbReference type="Proteomes" id="UP000474104"/>
    </source>
</evidence>
<reference evidence="1 2" key="1">
    <citation type="submission" date="2019-07" db="EMBL/GenBank/DDBJ databases">
        <title>Draft genome sequences of 15 bacterial species constituting the stable defined intestinal microbiota of the GM15 gnotobiotic mouse model.</title>
        <authorList>
            <person name="Elie C."/>
            <person name="Mathieu A."/>
            <person name="Saliou A."/>
            <person name="Darnaud M."/>
            <person name="Leulier F."/>
            <person name="Tamellini A."/>
        </authorList>
    </citation>
    <scope>NUCLEOTIDE SEQUENCE [LARGE SCALE GENOMIC DNA]</scope>
    <source>
        <strain evidence="2">ASF 502</strain>
    </source>
</reference>
<gene>
    <name evidence="1" type="ORF">FMM80_00645</name>
</gene>
<dbReference type="RefSeq" id="WP_004068531.1">
    <property type="nucleotide sequence ID" value="NZ_VIRB01000003.1"/>
</dbReference>
<dbReference type="AlphaFoldDB" id="A0A9X5C447"/>
<protein>
    <submittedName>
        <fullName evidence="1">Uncharacterized protein</fullName>
    </submittedName>
</protein>
<dbReference type="Proteomes" id="UP000474104">
    <property type="component" value="Unassembled WGS sequence"/>
</dbReference>
<dbReference type="OrthoDB" id="10003217at2"/>